<keyword evidence="4" id="KW-0560">Oxidoreductase</keyword>
<dbReference type="CDD" id="cd10278">
    <property type="entry name" value="PQQ_MDH"/>
    <property type="match status" value="1"/>
</dbReference>
<dbReference type="SMART" id="SM00564">
    <property type="entry name" value="PQQ"/>
    <property type="match status" value="5"/>
</dbReference>
<keyword evidence="12" id="KW-1185">Reference proteome</keyword>
<feature type="binding site" evidence="7">
    <location>
        <position position="337"/>
    </location>
    <ligand>
        <name>Ca(2+)</name>
        <dbReference type="ChEBI" id="CHEBI:29108"/>
    </ligand>
</feature>
<feature type="active site" description="Proton acceptor" evidence="5">
    <location>
        <position position="337"/>
    </location>
</feature>
<proteinExistence type="inferred from homology"/>
<evidence type="ECO:0000256" key="1">
    <source>
        <dbReference type="ARBA" id="ARBA00008156"/>
    </source>
</evidence>
<dbReference type="Pfam" id="PF01011">
    <property type="entry name" value="PQQ"/>
    <property type="match status" value="2"/>
</dbReference>
<dbReference type="EMBL" id="CP000697">
    <property type="protein sequence ID" value="ABQ31981.1"/>
    <property type="molecule type" value="Genomic_DNA"/>
</dbReference>
<dbReference type="PANTHER" id="PTHR32303:SF4">
    <property type="entry name" value="QUINOPROTEIN GLUCOSE DEHYDROGENASE"/>
    <property type="match status" value="1"/>
</dbReference>
<dbReference type="InterPro" id="IPR001479">
    <property type="entry name" value="Quinoprotein_DH_CS"/>
</dbReference>
<keyword evidence="3 6" id="KW-0634">PQQ</keyword>
<dbReference type="Gene3D" id="2.140.10.10">
    <property type="entry name" value="Quinoprotein alcohol dehydrogenase-like superfamily"/>
    <property type="match status" value="1"/>
</dbReference>
<feature type="binding site" evidence="6">
    <location>
        <position position="147"/>
    </location>
    <ligand>
        <name>pyrroloquinoline quinone</name>
        <dbReference type="ChEBI" id="CHEBI:58442"/>
    </ligand>
</feature>
<evidence type="ECO:0000313" key="11">
    <source>
        <dbReference type="EMBL" id="ABQ31981.1"/>
    </source>
</evidence>
<name>A5G299_ACICJ</name>
<dbReference type="InterPro" id="IPR002372">
    <property type="entry name" value="PQQ_rpt_dom"/>
</dbReference>
<evidence type="ECO:0000256" key="9">
    <source>
        <dbReference type="SAM" id="SignalP"/>
    </source>
</evidence>
<dbReference type="RefSeq" id="WP_007424019.1">
    <property type="nucleotide sequence ID" value="NC_009484.1"/>
</dbReference>
<dbReference type="AlphaFoldDB" id="A5G299"/>
<dbReference type="eggNOG" id="COG4993">
    <property type="taxonomic scope" value="Bacteria"/>
</dbReference>
<comment type="similarity">
    <text evidence="1">Belongs to the bacterial PQQ dehydrogenase family.</text>
</comment>
<evidence type="ECO:0000256" key="5">
    <source>
        <dbReference type="PIRSR" id="PIRSR617512-1"/>
    </source>
</evidence>
<dbReference type="GO" id="GO:0030288">
    <property type="term" value="C:outer membrane-bounded periplasmic space"/>
    <property type="evidence" value="ECO:0007669"/>
    <property type="project" value="InterPro"/>
</dbReference>
<comment type="cofactor">
    <cofactor evidence="7">
        <name>Ca(2+)</name>
        <dbReference type="ChEBI" id="CHEBI:29108"/>
    </cofactor>
    <text evidence="7">Binds 1 Ca(2+) ion per subunit.</text>
</comment>
<evidence type="ECO:0000256" key="7">
    <source>
        <dbReference type="PIRSR" id="PIRSR617512-3"/>
    </source>
</evidence>
<evidence type="ECO:0000256" key="4">
    <source>
        <dbReference type="ARBA" id="ARBA00023002"/>
    </source>
</evidence>
<accession>A5G299</accession>
<feature type="binding site" evidence="6">
    <location>
        <position position="93"/>
    </location>
    <ligand>
        <name>pyrroloquinoline quinone</name>
        <dbReference type="ChEBI" id="CHEBI:58442"/>
    </ligand>
</feature>
<evidence type="ECO:0000313" key="12">
    <source>
        <dbReference type="Proteomes" id="UP000000245"/>
    </source>
</evidence>
<dbReference type="PROSITE" id="PS00364">
    <property type="entry name" value="BACTERIAL_PQQ_2"/>
    <property type="match status" value="1"/>
</dbReference>
<evidence type="ECO:0000256" key="3">
    <source>
        <dbReference type="ARBA" id="ARBA00022891"/>
    </source>
</evidence>
<dbReference type="Proteomes" id="UP000000245">
    <property type="component" value="Chromosome"/>
</dbReference>
<dbReference type="PANTHER" id="PTHR32303">
    <property type="entry name" value="QUINOPROTEIN ALCOHOL DEHYDROGENASE (CYTOCHROME C)"/>
    <property type="match status" value="1"/>
</dbReference>
<feature type="signal peptide" evidence="9">
    <location>
        <begin position="1"/>
        <end position="32"/>
    </location>
</feature>
<dbReference type="InterPro" id="IPR017512">
    <property type="entry name" value="PQQ_MeOH/EtOH_DH"/>
</dbReference>
<feature type="binding site" evidence="7">
    <location>
        <position position="209"/>
    </location>
    <ligand>
        <name>Ca(2+)</name>
        <dbReference type="ChEBI" id="CHEBI:29108"/>
    </ligand>
</feature>
<feature type="binding site" evidence="6">
    <location>
        <position position="191"/>
    </location>
    <ligand>
        <name>pyrroloquinoline quinone</name>
        <dbReference type="ChEBI" id="CHEBI:58442"/>
    </ligand>
</feature>
<feature type="binding site" evidence="7">
    <location>
        <position position="295"/>
    </location>
    <ligand>
        <name>Ca(2+)</name>
        <dbReference type="ChEBI" id="CHEBI:29108"/>
    </ligand>
</feature>
<dbReference type="InterPro" id="IPR011047">
    <property type="entry name" value="Quinoprotein_ADH-like_sf"/>
</dbReference>
<dbReference type="GO" id="GO:0016020">
    <property type="term" value="C:membrane"/>
    <property type="evidence" value="ECO:0007669"/>
    <property type="project" value="InterPro"/>
</dbReference>
<feature type="domain" description="Pyrrolo-quinoline quinone repeat" evidence="10">
    <location>
        <begin position="52"/>
        <end position="380"/>
    </location>
</feature>
<keyword evidence="8" id="KW-1015">Disulfide bond</keyword>
<comment type="cofactor">
    <cofactor evidence="6">
        <name>pyrroloquinoline quinone</name>
        <dbReference type="ChEBI" id="CHEBI:58442"/>
    </cofactor>
    <text evidence="6">Binds 1 PQQ group per subunit.</text>
</comment>
<dbReference type="InterPro" id="IPR018391">
    <property type="entry name" value="PQQ_b-propeller_rpt"/>
</dbReference>
<dbReference type="KEGG" id="acr:Acry_2790"/>
<dbReference type="SUPFAM" id="SSF50998">
    <property type="entry name" value="Quinoprotein alcohol dehydrogenase-like"/>
    <property type="match status" value="1"/>
</dbReference>
<dbReference type="GO" id="GO:0016614">
    <property type="term" value="F:oxidoreductase activity, acting on CH-OH group of donors"/>
    <property type="evidence" value="ECO:0007669"/>
    <property type="project" value="InterPro"/>
</dbReference>
<evidence type="ECO:0000256" key="8">
    <source>
        <dbReference type="PIRSR" id="PIRSR617512-4"/>
    </source>
</evidence>
<protein>
    <submittedName>
        <fullName evidence="11">Pyrrolo-quinoline quinone</fullName>
    </submittedName>
</protein>
<dbReference type="GO" id="GO:0005509">
    <property type="term" value="F:calcium ion binding"/>
    <property type="evidence" value="ECO:0007669"/>
    <property type="project" value="InterPro"/>
</dbReference>
<feature type="domain" description="Pyrrolo-quinoline quinone repeat" evidence="10">
    <location>
        <begin position="501"/>
        <end position="558"/>
    </location>
</feature>
<organism evidence="11 12">
    <name type="scientific">Acidiphilium cryptum (strain JF-5)</name>
    <dbReference type="NCBI Taxonomy" id="349163"/>
    <lineage>
        <taxon>Bacteria</taxon>
        <taxon>Pseudomonadati</taxon>
        <taxon>Pseudomonadota</taxon>
        <taxon>Alphaproteobacteria</taxon>
        <taxon>Acetobacterales</taxon>
        <taxon>Acidocellaceae</taxon>
        <taxon>Acidiphilium</taxon>
    </lineage>
</organism>
<feature type="chain" id="PRO_5002681401" evidence="9">
    <location>
        <begin position="33"/>
        <end position="615"/>
    </location>
</feature>
<gene>
    <name evidence="11" type="ordered locus">Acry_2790</name>
</gene>
<keyword evidence="2 7" id="KW-0479">Metal-binding</keyword>
<sequence length="615" mass="66918">MTRLGTKSLKRSLLAASFGILGAGALVLSAQAATSGSANESLLQMQKNPNDWVMPTGTYNNWRYSTLDQINSKNVKNLQVAWTMSTGTDRGLEGQPIVIGDMMYYETSYPNYVYAVNLNHPDQIAWKYTPPRDSNAPPVACCDVVNRGPAYGDGMIFVDALDARLYALNAKTGKVVWSADNGHPKDGQTMTGAPMVVGNNVIVGIAGGEYGVRGYITAYNIHTGKMVWRGYSEGPSKDTLIDPATTINGATGKPVGPHSSIKTWKGDEWKVGGGTTWGWYSYDPKLNLIYYGSGNPGTWNPSQRPGKNRWSMTIWARNPETGKVKWVYQMTPHDGWDYDGVNEMVLVNVKYHGKEVPALVHFDRNGFSYVMNRENGSPIAIHKYDPSVNWATGINPKTNEPIVDPAKMTEAGKDVKDICPSSQGDKDEQPVSYDPKTGLFYAPLNHLCMSYQAFNVKYKAGFPFVGAIVNMIPGPGGYRGRFIAYNPMTGKTEWQIHDMFQDWGGALTTAGNVAFYGTLKGMFRAVDIKTGKILYQFKTPSGIIGNPITYMHDGKQYVAVLSGVGGWAAIGMADNLHKSSAGLGAVGLNATLTDYTNLGGTLMVFSLPSKVASAN</sequence>
<evidence type="ECO:0000256" key="6">
    <source>
        <dbReference type="PIRSR" id="PIRSR617512-2"/>
    </source>
</evidence>
<feature type="disulfide bond" evidence="8">
    <location>
        <begin position="141"/>
        <end position="142"/>
    </location>
</feature>
<feature type="binding site" evidence="6">
    <location>
        <position position="275"/>
    </location>
    <ligand>
        <name>pyrroloquinoline quinone</name>
        <dbReference type="ChEBI" id="CHEBI:58442"/>
    </ligand>
</feature>
<dbReference type="STRING" id="349163.Acry_2790"/>
<evidence type="ECO:0000256" key="2">
    <source>
        <dbReference type="ARBA" id="ARBA00022723"/>
    </source>
</evidence>
<keyword evidence="7" id="KW-0106">Calcium</keyword>
<dbReference type="HOGENOM" id="CLU_018478_0_0_5"/>
<keyword evidence="9" id="KW-0732">Signal</keyword>
<reference evidence="11 12" key="1">
    <citation type="submission" date="2007-05" db="EMBL/GenBank/DDBJ databases">
        <title>Complete sequence of chromosome of Acidiphilium cryptum JF-5.</title>
        <authorList>
            <consortium name="US DOE Joint Genome Institute"/>
            <person name="Copeland A."/>
            <person name="Lucas S."/>
            <person name="Lapidus A."/>
            <person name="Barry K."/>
            <person name="Detter J.C."/>
            <person name="Glavina del Rio T."/>
            <person name="Hammon N."/>
            <person name="Israni S."/>
            <person name="Dalin E."/>
            <person name="Tice H."/>
            <person name="Pitluck S."/>
            <person name="Sims D."/>
            <person name="Brettin T."/>
            <person name="Bruce D."/>
            <person name="Han C."/>
            <person name="Schmutz J."/>
            <person name="Larimer F."/>
            <person name="Land M."/>
            <person name="Hauser L."/>
            <person name="Kyrpides N."/>
            <person name="Kim E."/>
            <person name="Magnuson T."/>
            <person name="Richardson P."/>
        </authorList>
    </citation>
    <scope>NUCLEOTIDE SEQUENCE [LARGE SCALE GENOMIC DNA]</scope>
    <source>
        <strain evidence="11 12">JF-5</strain>
    </source>
</reference>
<evidence type="ECO:0000259" key="10">
    <source>
        <dbReference type="Pfam" id="PF01011"/>
    </source>
</evidence>
<dbReference type="NCBIfam" id="TIGR03075">
    <property type="entry name" value="PQQ_enz_alc_DH"/>
    <property type="match status" value="1"/>
</dbReference>